<proteinExistence type="predicted"/>
<dbReference type="Proteomes" id="UP000054166">
    <property type="component" value="Unassembled WGS sequence"/>
</dbReference>
<organism evidence="1 2">
    <name type="scientific">Piloderma croceum (strain F 1598)</name>
    <dbReference type="NCBI Taxonomy" id="765440"/>
    <lineage>
        <taxon>Eukaryota</taxon>
        <taxon>Fungi</taxon>
        <taxon>Dikarya</taxon>
        <taxon>Basidiomycota</taxon>
        <taxon>Agaricomycotina</taxon>
        <taxon>Agaricomycetes</taxon>
        <taxon>Agaricomycetidae</taxon>
        <taxon>Atheliales</taxon>
        <taxon>Atheliaceae</taxon>
        <taxon>Piloderma</taxon>
    </lineage>
</organism>
<accession>A0A0C3G3U9</accession>
<gene>
    <name evidence="1" type="ORF">PILCRDRAFT_815817</name>
</gene>
<feature type="non-terminal residue" evidence="1">
    <location>
        <position position="63"/>
    </location>
</feature>
<name>A0A0C3G3U9_PILCF</name>
<keyword evidence="2" id="KW-1185">Reference proteome</keyword>
<evidence type="ECO:0000313" key="1">
    <source>
        <dbReference type="EMBL" id="KIM86584.1"/>
    </source>
</evidence>
<dbReference type="InParanoid" id="A0A0C3G3U9"/>
<dbReference type="EMBL" id="KN832981">
    <property type="protein sequence ID" value="KIM86584.1"/>
    <property type="molecule type" value="Genomic_DNA"/>
</dbReference>
<reference evidence="2" key="2">
    <citation type="submission" date="2015-01" db="EMBL/GenBank/DDBJ databases">
        <title>Evolutionary Origins and Diversification of the Mycorrhizal Mutualists.</title>
        <authorList>
            <consortium name="DOE Joint Genome Institute"/>
            <consortium name="Mycorrhizal Genomics Consortium"/>
            <person name="Kohler A."/>
            <person name="Kuo A."/>
            <person name="Nagy L.G."/>
            <person name="Floudas D."/>
            <person name="Copeland A."/>
            <person name="Barry K.W."/>
            <person name="Cichocki N."/>
            <person name="Veneault-Fourrey C."/>
            <person name="LaButti K."/>
            <person name="Lindquist E.A."/>
            <person name="Lipzen A."/>
            <person name="Lundell T."/>
            <person name="Morin E."/>
            <person name="Murat C."/>
            <person name="Riley R."/>
            <person name="Ohm R."/>
            <person name="Sun H."/>
            <person name="Tunlid A."/>
            <person name="Henrissat B."/>
            <person name="Grigoriev I.V."/>
            <person name="Hibbett D.S."/>
            <person name="Martin F."/>
        </authorList>
    </citation>
    <scope>NUCLEOTIDE SEQUENCE [LARGE SCALE GENOMIC DNA]</scope>
    <source>
        <strain evidence="2">F 1598</strain>
    </source>
</reference>
<dbReference type="HOGENOM" id="CLU_2892138_0_0_1"/>
<reference evidence="1 2" key="1">
    <citation type="submission" date="2014-04" db="EMBL/GenBank/DDBJ databases">
        <authorList>
            <consortium name="DOE Joint Genome Institute"/>
            <person name="Kuo A."/>
            <person name="Tarkka M."/>
            <person name="Buscot F."/>
            <person name="Kohler A."/>
            <person name="Nagy L.G."/>
            <person name="Floudas D."/>
            <person name="Copeland A."/>
            <person name="Barry K.W."/>
            <person name="Cichocki N."/>
            <person name="Veneault-Fourrey C."/>
            <person name="LaButti K."/>
            <person name="Lindquist E.A."/>
            <person name="Lipzen A."/>
            <person name="Lundell T."/>
            <person name="Morin E."/>
            <person name="Murat C."/>
            <person name="Sun H."/>
            <person name="Tunlid A."/>
            <person name="Henrissat B."/>
            <person name="Grigoriev I.V."/>
            <person name="Hibbett D.S."/>
            <person name="Martin F."/>
            <person name="Nordberg H.P."/>
            <person name="Cantor M.N."/>
            <person name="Hua S.X."/>
        </authorList>
    </citation>
    <scope>NUCLEOTIDE SEQUENCE [LARGE SCALE GENOMIC DNA]</scope>
    <source>
        <strain evidence="1 2">F 1598</strain>
    </source>
</reference>
<dbReference type="AlphaFoldDB" id="A0A0C3G3U9"/>
<protein>
    <submittedName>
        <fullName evidence="1">Uncharacterized protein</fullName>
    </submittedName>
</protein>
<sequence length="63" mass="6632">MGLRPCSLYAHGRYGKRIKWSLALGSAGITSSLSSTTGFSAFGAVAQGRASLLRLLSFDCFST</sequence>
<evidence type="ECO:0000313" key="2">
    <source>
        <dbReference type="Proteomes" id="UP000054166"/>
    </source>
</evidence>